<evidence type="ECO:0000259" key="2">
    <source>
        <dbReference type="Pfam" id="PF12770"/>
    </source>
</evidence>
<dbReference type="InterPro" id="IPR024983">
    <property type="entry name" value="CHAT_dom"/>
</dbReference>
<dbReference type="SUPFAM" id="SSF48452">
    <property type="entry name" value="TPR-like"/>
    <property type="match status" value="1"/>
</dbReference>
<dbReference type="Gene3D" id="1.25.40.10">
    <property type="entry name" value="Tetratricopeptide repeat domain"/>
    <property type="match status" value="1"/>
</dbReference>
<dbReference type="Pfam" id="PF12770">
    <property type="entry name" value="CHAT"/>
    <property type="match status" value="1"/>
</dbReference>
<feature type="compositionally biased region" description="Basic and acidic residues" evidence="1">
    <location>
        <begin position="431"/>
        <end position="453"/>
    </location>
</feature>
<feature type="region of interest" description="Disordered" evidence="1">
    <location>
        <begin position="431"/>
        <end position="454"/>
    </location>
</feature>
<dbReference type="EMBL" id="CAIY01000088">
    <property type="protein sequence ID" value="CCH68371.1"/>
    <property type="molecule type" value="Genomic_DNA"/>
</dbReference>
<dbReference type="InterPro" id="IPR011990">
    <property type="entry name" value="TPR-like_helical_dom_sf"/>
</dbReference>
<reference evidence="4" key="2">
    <citation type="submission" date="2016-01" db="EMBL/GenBank/DDBJ databases">
        <title>Diatom-associated endosymboitic cyanobacterium lacks core nitrogen metabolism enzymes.</title>
        <authorList>
            <person name="Hilton J.A."/>
            <person name="Foster R.A."/>
            <person name="Tripp H.J."/>
            <person name="Carter B.J."/>
            <person name="Zehr J.P."/>
            <person name="Villareal T.A."/>
        </authorList>
    </citation>
    <scope>NUCLEOTIDE SEQUENCE [LARGE SCALE GENOMIC DNA]</scope>
    <source>
        <strain evidence="4">HH01</strain>
    </source>
</reference>
<dbReference type="RefSeq" id="WP_008235969.1">
    <property type="nucleotide sequence ID" value="NZ_CAIY01000088.1"/>
</dbReference>
<evidence type="ECO:0000313" key="3">
    <source>
        <dbReference type="EMBL" id="CCH68371.1"/>
    </source>
</evidence>
<comment type="caution">
    <text evidence="3">The sequence shown here is derived from an EMBL/GenBank/DDBJ whole genome shotgun (WGS) entry which is preliminary data.</text>
</comment>
<dbReference type="Proteomes" id="UP000053051">
    <property type="component" value="Unassembled WGS sequence"/>
</dbReference>
<feature type="domain" description="CHAT" evidence="2">
    <location>
        <begin position="4"/>
        <end position="303"/>
    </location>
</feature>
<evidence type="ECO:0000313" key="4">
    <source>
        <dbReference type="Proteomes" id="UP000053051"/>
    </source>
</evidence>
<dbReference type="AlphaFoldDB" id="M1X6Q7"/>
<reference evidence="3 4" key="1">
    <citation type="submission" date="2012-05" db="EMBL/GenBank/DDBJ databases">
        <authorList>
            <person name="Hilton J."/>
        </authorList>
    </citation>
    <scope>NUCLEOTIDE SEQUENCE [LARGE SCALE GENOMIC DNA]</scope>
    <source>
        <strain evidence="3 4">HH01</strain>
    </source>
</reference>
<dbReference type="STRING" id="1165094.RINTHH_22160"/>
<name>M1X6Q7_9NOST</name>
<evidence type="ECO:0000256" key="1">
    <source>
        <dbReference type="SAM" id="MobiDB-lite"/>
    </source>
</evidence>
<gene>
    <name evidence="3" type="ORF">RINTHH_22160</name>
</gene>
<accession>M1X6Q7</accession>
<sequence>MTTLGQTLYSALFQGALRDSLIAAQGIAQNQQQLLRLRLGLKDTTLARLPWEVMYQEQSPIATGPYIAFSRYHSGMNLVSPLPSSIMPSNTEIEDINVLMVIASPNDQVGLDLLKQEASKLKEEFEHQTNRNVETSVYGKIQVTVLEQPGREELTQALEQRNFQVLHYSGHSNLGINGGEIYLVHRNGLTETLSGNDLAGLLANNNIQMAVFNSCLGSYAATRNKDSGESREQNLTETLVKQGVKCVLAMSERIPDEVALTLAQLFYRNLSQGYSVDLCVSRMRQGLISAYGSHQIYWALPTLYLQPEFDGYLCSRVNSPKSEELFSEYKPRLTNEIIYSQEIGTKKLPLDVTELADITLHSLECDCLGEENSGILDLNNNGDYTTITYPEDTVMISDSFNQLYTQKATGDETTILQELRQFPKNINIQREHTSTSLNHVDENNSPQEKKESSWRQVSIQLQGTINGIDTVSHDNLYHTDSIRMDQIHTVPKSYNSSGEKSLGGYVNLKISRKSIISTATTGMITTLLGLSWCGQNQQPRPRDFLPLIPSSAPLITHQFNINLKTSATGIITSYATKEFTQGNLKSGLEAVEELLNRNALKNAHAVLRTVDTEQEDSPSLHFLWGRLIWQLLQNKGQLLNQTKILKYSVDDARRHWEKSVELDSNSVLYATVLGFAYYAEGDLNRANDAWFKVLNSISKSSNTKIPKTVMLKDEMILNPLTAYAGLSLGLYKYSYKHKQSTGQQKQYFNEAVKLQQMVLKRDPTNFQLNELAKNWLWSEDTMKDWEYLLKQASSQG</sequence>
<protein>
    <submittedName>
        <fullName evidence="3">Heterocyst differentiation protein</fullName>
    </submittedName>
</protein>
<keyword evidence="4" id="KW-1185">Reference proteome</keyword>
<organism evidence="3 4">
    <name type="scientific">Richelia intracellularis HH01</name>
    <dbReference type="NCBI Taxonomy" id="1165094"/>
    <lineage>
        <taxon>Bacteria</taxon>
        <taxon>Bacillati</taxon>
        <taxon>Cyanobacteriota</taxon>
        <taxon>Cyanophyceae</taxon>
        <taxon>Nostocales</taxon>
        <taxon>Nostocaceae</taxon>
        <taxon>Richelia</taxon>
    </lineage>
</organism>
<proteinExistence type="predicted"/>